<feature type="domain" description="Gfo/Idh/MocA-like oxidoreductase N-terminal" evidence="2">
    <location>
        <begin position="12"/>
        <end position="127"/>
    </location>
</feature>
<dbReference type="Proteomes" id="UP001597097">
    <property type="component" value="Unassembled WGS sequence"/>
</dbReference>
<evidence type="ECO:0000259" key="3">
    <source>
        <dbReference type="Pfam" id="PF02894"/>
    </source>
</evidence>
<dbReference type="InterPro" id="IPR004104">
    <property type="entry name" value="Gfo/Idh/MocA-like_OxRdtase_C"/>
</dbReference>
<organism evidence="4 5">
    <name type="scientific">Nonomuraea guangzhouensis</name>
    <dbReference type="NCBI Taxonomy" id="1291555"/>
    <lineage>
        <taxon>Bacteria</taxon>
        <taxon>Bacillati</taxon>
        <taxon>Actinomycetota</taxon>
        <taxon>Actinomycetes</taxon>
        <taxon>Streptosporangiales</taxon>
        <taxon>Streptosporangiaceae</taxon>
        <taxon>Nonomuraea</taxon>
    </lineage>
</organism>
<evidence type="ECO:0000313" key="4">
    <source>
        <dbReference type="EMBL" id="MFD1538903.1"/>
    </source>
</evidence>
<sequence length="335" mass="35577">MTGDHRTNLIQIGLGPWGTDWATKILPRLPDAHVTGWVDASPDARTAFVAATGADPGTVFATVEEALEATGAVAAIAPVAIGAHVAVARQVLQAGAHLLLEKPFALDAATARELADLAAERGLVFGIDQNYRIFPGVPIVRELLERGAVGTIRRVSLEWHRIHQGVRDSNALIELAIHHFDLMRHLFGREGVAITCVPVTPVRSAQDRTPGASLIVELDGGITIDYVLSSQGVDAQTPWPGVWRISGDDGLLRWGAAPDDHRAVSITDGDGNVTPVEVPELPLFERAGVLRAFIDAVAGTGAPTSPAADNARSVAMLEAALTSARTGERTRVERW</sequence>
<keyword evidence="5" id="KW-1185">Reference proteome</keyword>
<feature type="domain" description="Gfo/Idh/MocA-like oxidoreductase C-terminal" evidence="3">
    <location>
        <begin position="143"/>
        <end position="328"/>
    </location>
</feature>
<evidence type="ECO:0000259" key="2">
    <source>
        <dbReference type="Pfam" id="PF01408"/>
    </source>
</evidence>
<dbReference type="PANTHER" id="PTHR43377">
    <property type="entry name" value="BILIVERDIN REDUCTASE A"/>
    <property type="match status" value="1"/>
</dbReference>
<dbReference type="EMBL" id="JBHUCM010000014">
    <property type="protein sequence ID" value="MFD1538903.1"/>
    <property type="molecule type" value="Genomic_DNA"/>
</dbReference>
<accession>A0ABW4G9L8</accession>
<dbReference type="PANTHER" id="PTHR43377:SF1">
    <property type="entry name" value="BILIVERDIN REDUCTASE A"/>
    <property type="match status" value="1"/>
</dbReference>
<dbReference type="Pfam" id="PF01408">
    <property type="entry name" value="GFO_IDH_MocA"/>
    <property type="match status" value="1"/>
</dbReference>
<reference evidence="5" key="1">
    <citation type="journal article" date="2019" name="Int. J. Syst. Evol. Microbiol.">
        <title>The Global Catalogue of Microorganisms (GCM) 10K type strain sequencing project: providing services to taxonomists for standard genome sequencing and annotation.</title>
        <authorList>
            <consortium name="The Broad Institute Genomics Platform"/>
            <consortium name="The Broad Institute Genome Sequencing Center for Infectious Disease"/>
            <person name="Wu L."/>
            <person name="Ma J."/>
        </authorList>
    </citation>
    <scope>NUCLEOTIDE SEQUENCE [LARGE SCALE GENOMIC DNA]</scope>
    <source>
        <strain evidence="5">CGMCC 1.15399</strain>
    </source>
</reference>
<dbReference type="InterPro" id="IPR000683">
    <property type="entry name" value="Gfo/Idh/MocA-like_OxRdtase_N"/>
</dbReference>
<dbReference type="RefSeq" id="WP_219530777.1">
    <property type="nucleotide sequence ID" value="NZ_JAHKRM010000009.1"/>
</dbReference>
<comment type="similarity">
    <text evidence="1">Belongs to the Gfo/Idh/MocA family.</text>
</comment>
<protein>
    <submittedName>
        <fullName evidence="4">Gfo/Idh/MocA family protein</fullName>
    </submittedName>
</protein>
<comment type="caution">
    <text evidence="4">The sequence shown here is derived from an EMBL/GenBank/DDBJ whole genome shotgun (WGS) entry which is preliminary data.</text>
</comment>
<name>A0ABW4G9L8_9ACTN</name>
<gene>
    <name evidence="4" type="ORF">ACFSJ0_17740</name>
</gene>
<dbReference type="Pfam" id="PF02894">
    <property type="entry name" value="GFO_IDH_MocA_C"/>
    <property type="match status" value="1"/>
</dbReference>
<evidence type="ECO:0000256" key="1">
    <source>
        <dbReference type="ARBA" id="ARBA00010928"/>
    </source>
</evidence>
<dbReference type="InterPro" id="IPR051450">
    <property type="entry name" value="Gfo/Idh/MocA_Oxidoreductases"/>
</dbReference>
<evidence type="ECO:0000313" key="5">
    <source>
        <dbReference type="Proteomes" id="UP001597097"/>
    </source>
</evidence>
<proteinExistence type="inferred from homology"/>